<name>A0A7W9J196_9ACTN</name>
<evidence type="ECO:0000313" key="1">
    <source>
        <dbReference type="EMBL" id="MBB5833454.1"/>
    </source>
</evidence>
<gene>
    <name evidence="1" type="ORF">HDA39_000188</name>
</gene>
<protein>
    <submittedName>
        <fullName evidence="1">Uncharacterized protein</fullName>
    </submittedName>
</protein>
<reference evidence="1 2" key="1">
    <citation type="submission" date="2020-08" db="EMBL/GenBank/DDBJ databases">
        <title>Sequencing the genomes of 1000 actinobacteria strains.</title>
        <authorList>
            <person name="Klenk H.-P."/>
        </authorList>
    </citation>
    <scope>NUCLEOTIDE SEQUENCE [LARGE SCALE GENOMIC DNA]</scope>
    <source>
        <strain evidence="1 2">DSM 28967</strain>
    </source>
</reference>
<sequence length="146" mass="15993">MSTLRVPSIYEHPVGKIVEIVEGEPYSNQVEPSGTTEWMDDDAEVVTSEIVEARPADPFDLFGPPEPRHTIMVDLDVPATLIPSTTPGHSHLYIDVPVNWSDYQLLLDALALVGAVEPGYVQASKARGFTSLRLPWVKKRKTAAAA</sequence>
<dbReference type="Proteomes" id="UP000549971">
    <property type="component" value="Unassembled WGS sequence"/>
</dbReference>
<dbReference type="EMBL" id="JACHMY010000001">
    <property type="protein sequence ID" value="MBB5833454.1"/>
    <property type="molecule type" value="Genomic_DNA"/>
</dbReference>
<comment type="caution">
    <text evidence="1">The sequence shown here is derived from an EMBL/GenBank/DDBJ whole genome shotgun (WGS) entry which is preliminary data.</text>
</comment>
<organism evidence="1 2">
    <name type="scientific">Kribbella italica</name>
    <dbReference type="NCBI Taxonomy" id="1540520"/>
    <lineage>
        <taxon>Bacteria</taxon>
        <taxon>Bacillati</taxon>
        <taxon>Actinomycetota</taxon>
        <taxon>Actinomycetes</taxon>
        <taxon>Propionibacteriales</taxon>
        <taxon>Kribbellaceae</taxon>
        <taxon>Kribbella</taxon>
    </lineage>
</organism>
<keyword evidence="2" id="KW-1185">Reference proteome</keyword>
<accession>A0A7W9J196</accession>
<evidence type="ECO:0000313" key="2">
    <source>
        <dbReference type="Proteomes" id="UP000549971"/>
    </source>
</evidence>
<dbReference type="RefSeq" id="WP_184793342.1">
    <property type="nucleotide sequence ID" value="NZ_JACHMY010000001.1"/>
</dbReference>
<dbReference type="AlphaFoldDB" id="A0A7W9J196"/>
<proteinExistence type="predicted"/>